<proteinExistence type="predicted"/>
<sequence length="168" mass="19300">MAGKNNMPLLHLYVLLGFPCLSRFYRSVLEGQIRSRIIRYVTAVFLVFTVVNSLFVQQIFRFNSYALVLESMLIILLSLYTFAFLLNNTASGIPIPDKSSISWINSGLFIYHVSCLLIFYFGDTILFCFPLALSRFTWAFHALFSIVMNSCFLVGLWKRSGMLHLSMH</sequence>
<feature type="transmembrane region" description="Helical" evidence="1">
    <location>
        <begin position="108"/>
        <end position="132"/>
    </location>
</feature>
<keyword evidence="1" id="KW-1133">Transmembrane helix</keyword>
<evidence type="ECO:0000313" key="2">
    <source>
        <dbReference type="EMBL" id="GAA4458002.1"/>
    </source>
</evidence>
<keyword evidence="1" id="KW-0812">Transmembrane</keyword>
<evidence type="ECO:0000313" key="3">
    <source>
        <dbReference type="Proteomes" id="UP001501410"/>
    </source>
</evidence>
<feature type="transmembrane region" description="Helical" evidence="1">
    <location>
        <begin position="6"/>
        <end position="25"/>
    </location>
</feature>
<protein>
    <submittedName>
        <fullName evidence="2">Uncharacterized protein</fullName>
    </submittedName>
</protein>
<accession>A0ABP8MXZ9</accession>
<feature type="transmembrane region" description="Helical" evidence="1">
    <location>
        <begin position="138"/>
        <end position="157"/>
    </location>
</feature>
<keyword evidence="1" id="KW-0472">Membrane</keyword>
<dbReference type="Proteomes" id="UP001501410">
    <property type="component" value="Unassembled WGS sequence"/>
</dbReference>
<organism evidence="2 3">
    <name type="scientific">Rurimicrobium arvi</name>
    <dbReference type="NCBI Taxonomy" id="2049916"/>
    <lineage>
        <taxon>Bacteria</taxon>
        <taxon>Pseudomonadati</taxon>
        <taxon>Bacteroidota</taxon>
        <taxon>Chitinophagia</taxon>
        <taxon>Chitinophagales</taxon>
        <taxon>Chitinophagaceae</taxon>
        <taxon>Rurimicrobium</taxon>
    </lineage>
</organism>
<gene>
    <name evidence="2" type="ORF">GCM10023092_25590</name>
</gene>
<reference evidence="3" key="1">
    <citation type="journal article" date="2019" name="Int. J. Syst. Evol. Microbiol.">
        <title>The Global Catalogue of Microorganisms (GCM) 10K type strain sequencing project: providing services to taxonomists for standard genome sequencing and annotation.</title>
        <authorList>
            <consortium name="The Broad Institute Genomics Platform"/>
            <consortium name="The Broad Institute Genome Sequencing Center for Infectious Disease"/>
            <person name="Wu L."/>
            <person name="Ma J."/>
        </authorList>
    </citation>
    <scope>NUCLEOTIDE SEQUENCE [LARGE SCALE GENOMIC DNA]</scope>
    <source>
        <strain evidence="3">JCM 31921</strain>
    </source>
</reference>
<keyword evidence="3" id="KW-1185">Reference proteome</keyword>
<name>A0ABP8MXZ9_9BACT</name>
<evidence type="ECO:0000256" key="1">
    <source>
        <dbReference type="SAM" id="Phobius"/>
    </source>
</evidence>
<comment type="caution">
    <text evidence="2">The sequence shown here is derived from an EMBL/GenBank/DDBJ whole genome shotgun (WGS) entry which is preliminary data.</text>
</comment>
<feature type="transmembrane region" description="Helical" evidence="1">
    <location>
        <begin position="37"/>
        <end position="60"/>
    </location>
</feature>
<dbReference type="EMBL" id="BAABEZ010000024">
    <property type="protein sequence ID" value="GAA4458002.1"/>
    <property type="molecule type" value="Genomic_DNA"/>
</dbReference>
<feature type="transmembrane region" description="Helical" evidence="1">
    <location>
        <begin position="66"/>
        <end position="87"/>
    </location>
</feature>